<reference evidence="3" key="1">
    <citation type="submission" date="2016-10" db="EMBL/GenBank/DDBJ databases">
        <authorList>
            <person name="Varghese N."/>
            <person name="Submissions S."/>
        </authorList>
    </citation>
    <scope>NUCLEOTIDE SEQUENCE [LARGE SCALE GENOMIC DNA]</scope>
    <source>
        <strain evidence="3">DSM 13490</strain>
    </source>
</reference>
<gene>
    <name evidence="2" type="ORF">SAMN03080603_00133</name>
</gene>
<dbReference type="InterPro" id="IPR000836">
    <property type="entry name" value="PRTase_dom"/>
</dbReference>
<dbReference type="PANTHER" id="PTHR47505">
    <property type="entry name" value="DNA UTILIZATION PROTEIN YHGH"/>
    <property type="match status" value="1"/>
</dbReference>
<evidence type="ECO:0000256" key="1">
    <source>
        <dbReference type="ARBA" id="ARBA00008007"/>
    </source>
</evidence>
<dbReference type="PANTHER" id="PTHR47505:SF1">
    <property type="entry name" value="DNA UTILIZATION PROTEIN YHGH"/>
    <property type="match status" value="1"/>
</dbReference>
<dbReference type="Proteomes" id="UP000199266">
    <property type="component" value="Unassembled WGS sequence"/>
</dbReference>
<evidence type="ECO:0000313" key="3">
    <source>
        <dbReference type="Proteomes" id="UP000199266"/>
    </source>
</evidence>
<dbReference type="InterPro" id="IPR029057">
    <property type="entry name" value="PRTase-like"/>
</dbReference>
<evidence type="ECO:0000313" key="2">
    <source>
        <dbReference type="EMBL" id="SDX65680.1"/>
    </source>
</evidence>
<dbReference type="SUPFAM" id="SSF53271">
    <property type="entry name" value="PRTase-like"/>
    <property type="match status" value="1"/>
</dbReference>
<dbReference type="RefSeq" id="WP_091459821.1">
    <property type="nucleotide sequence ID" value="NZ_FNPD01000001.1"/>
</dbReference>
<proteinExistence type="inferred from homology"/>
<accession>A0A1H3DH69</accession>
<comment type="similarity">
    <text evidence="1">Belongs to the ComF/GntX family.</text>
</comment>
<sequence length="220" mass="23647">MSGIADLFLHLIFPATCPLCGKIASSCCVNCAEGLLSPNLPICIQCFGPYPCDKHSDSFPHYYGAAHEGQARKLVHLLKYGHDGAIGFSLGVALSFLLAETRADALVPIPLHMGSPRLFNQSKKIVKGLSCKLKIPLQDCLSWNVRVSPRAPKAAKDRDPLPENAFKMKYFPRGVKTAILCDDVCTTGATILKAASALREGGIQVVASLSFTLGQKGTYN</sequence>
<dbReference type="GO" id="GO:0016757">
    <property type="term" value="F:glycosyltransferase activity"/>
    <property type="evidence" value="ECO:0007669"/>
    <property type="project" value="UniProtKB-KW"/>
</dbReference>
<name>A0A1H3DH69_9BACT</name>
<dbReference type="EMBL" id="FNPD01000001">
    <property type="protein sequence ID" value="SDX65680.1"/>
    <property type="molecule type" value="Genomic_DNA"/>
</dbReference>
<organism evidence="2 3">
    <name type="scientific">Acetomicrobium thermoterrenum DSM 13490</name>
    <dbReference type="NCBI Taxonomy" id="1120987"/>
    <lineage>
        <taxon>Bacteria</taxon>
        <taxon>Thermotogati</taxon>
        <taxon>Synergistota</taxon>
        <taxon>Synergistia</taxon>
        <taxon>Synergistales</taxon>
        <taxon>Acetomicrobiaceae</taxon>
        <taxon>Acetomicrobium</taxon>
    </lineage>
</organism>
<keyword evidence="2" id="KW-0328">Glycosyltransferase</keyword>
<dbReference type="CDD" id="cd06223">
    <property type="entry name" value="PRTases_typeI"/>
    <property type="match status" value="1"/>
</dbReference>
<protein>
    <submittedName>
        <fullName evidence="2">Predicted amidophosphoribosyltransferases</fullName>
    </submittedName>
</protein>
<keyword evidence="2" id="KW-0808">Transferase</keyword>
<keyword evidence="3" id="KW-1185">Reference proteome</keyword>
<dbReference type="Gene3D" id="3.40.50.2020">
    <property type="match status" value="1"/>
</dbReference>
<dbReference type="InterPro" id="IPR051910">
    <property type="entry name" value="ComF/GntX_DNA_util-trans"/>
</dbReference>
<dbReference type="AlphaFoldDB" id="A0A1H3DH69"/>